<dbReference type="PANTHER" id="PTHR42791">
    <property type="entry name" value="GNAT FAMILY ACETYLTRANSFERASE"/>
    <property type="match status" value="1"/>
</dbReference>
<dbReference type="OrthoDB" id="410198at2759"/>
<dbReference type="EMBL" id="MU004340">
    <property type="protein sequence ID" value="KAF2656092.1"/>
    <property type="molecule type" value="Genomic_DNA"/>
</dbReference>
<dbReference type="InterPro" id="IPR052523">
    <property type="entry name" value="Trichothecene_AcTrans"/>
</dbReference>
<sequence>MEPEPKTYRVNEAKTRQEMDEIMDVIWAANHLPYEPFVQLFFPVLGYHPADREAAIAESKERFWKNHQADPSSHWYYVRDSETDLTVGCAQWELHLQNPFAEGPPNLRAPWWPDGEYREFCELILNQVYTPRTQKMTKPHVALNWMAVHPSYRRLGIGTSLMRAGIATANAHDVEAWMEASAMGRPLYEKHGFTSVVEIQFRTEKDGASDIWRRCEHEMKPASVHAMWRPRKGIHDSA</sequence>
<name>A0A6A6T8W4_9PLEO</name>
<reference evidence="2" key="1">
    <citation type="journal article" date="2020" name="Stud. Mycol.">
        <title>101 Dothideomycetes genomes: a test case for predicting lifestyles and emergence of pathogens.</title>
        <authorList>
            <person name="Haridas S."/>
            <person name="Albert R."/>
            <person name="Binder M."/>
            <person name="Bloem J."/>
            <person name="Labutti K."/>
            <person name="Salamov A."/>
            <person name="Andreopoulos B."/>
            <person name="Baker S."/>
            <person name="Barry K."/>
            <person name="Bills G."/>
            <person name="Bluhm B."/>
            <person name="Cannon C."/>
            <person name="Castanera R."/>
            <person name="Culley D."/>
            <person name="Daum C."/>
            <person name="Ezra D."/>
            <person name="Gonzalez J."/>
            <person name="Henrissat B."/>
            <person name="Kuo A."/>
            <person name="Liang C."/>
            <person name="Lipzen A."/>
            <person name="Lutzoni F."/>
            <person name="Magnuson J."/>
            <person name="Mondo S."/>
            <person name="Nolan M."/>
            <person name="Ohm R."/>
            <person name="Pangilinan J."/>
            <person name="Park H.-J."/>
            <person name="Ramirez L."/>
            <person name="Alfaro M."/>
            <person name="Sun H."/>
            <person name="Tritt A."/>
            <person name="Yoshinaga Y."/>
            <person name="Zwiers L.-H."/>
            <person name="Turgeon B."/>
            <person name="Goodwin S."/>
            <person name="Spatafora J."/>
            <person name="Crous P."/>
            <person name="Grigoriev I."/>
        </authorList>
    </citation>
    <scope>NUCLEOTIDE SEQUENCE</scope>
    <source>
        <strain evidence="2">CBS 122681</strain>
    </source>
</reference>
<evidence type="ECO:0000313" key="2">
    <source>
        <dbReference type="EMBL" id="KAF2656092.1"/>
    </source>
</evidence>
<dbReference type="InterPro" id="IPR016181">
    <property type="entry name" value="Acyl_CoA_acyltransferase"/>
</dbReference>
<evidence type="ECO:0000259" key="1">
    <source>
        <dbReference type="PROSITE" id="PS51186"/>
    </source>
</evidence>
<evidence type="ECO:0000313" key="3">
    <source>
        <dbReference type="Proteomes" id="UP000799324"/>
    </source>
</evidence>
<accession>A0A6A6T8W4</accession>
<keyword evidence="3" id="KW-1185">Reference proteome</keyword>
<dbReference type="Proteomes" id="UP000799324">
    <property type="component" value="Unassembled WGS sequence"/>
</dbReference>
<dbReference type="PANTHER" id="PTHR42791:SF5">
    <property type="entry name" value="HYPOTHETICAL ACETYLTRANSFERASE (EUROFUNG)"/>
    <property type="match status" value="1"/>
</dbReference>
<dbReference type="Pfam" id="PF13508">
    <property type="entry name" value="Acetyltransf_7"/>
    <property type="match status" value="1"/>
</dbReference>
<dbReference type="GO" id="GO:0016747">
    <property type="term" value="F:acyltransferase activity, transferring groups other than amino-acyl groups"/>
    <property type="evidence" value="ECO:0007669"/>
    <property type="project" value="InterPro"/>
</dbReference>
<dbReference type="SUPFAM" id="SSF55729">
    <property type="entry name" value="Acyl-CoA N-acyltransferases (Nat)"/>
    <property type="match status" value="1"/>
</dbReference>
<dbReference type="CDD" id="cd04301">
    <property type="entry name" value="NAT_SF"/>
    <property type="match status" value="1"/>
</dbReference>
<dbReference type="Gene3D" id="3.40.630.30">
    <property type="match status" value="1"/>
</dbReference>
<organism evidence="2 3">
    <name type="scientific">Lophiostoma macrostomum CBS 122681</name>
    <dbReference type="NCBI Taxonomy" id="1314788"/>
    <lineage>
        <taxon>Eukaryota</taxon>
        <taxon>Fungi</taxon>
        <taxon>Dikarya</taxon>
        <taxon>Ascomycota</taxon>
        <taxon>Pezizomycotina</taxon>
        <taxon>Dothideomycetes</taxon>
        <taxon>Pleosporomycetidae</taxon>
        <taxon>Pleosporales</taxon>
        <taxon>Lophiostomataceae</taxon>
        <taxon>Lophiostoma</taxon>
    </lineage>
</organism>
<gene>
    <name evidence="2" type="ORF">K491DRAFT_628904</name>
</gene>
<dbReference type="InterPro" id="IPR000182">
    <property type="entry name" value="GNAT_dom"/>
</dbReference>
<proteinExistence type="predicted"/>
<dbReference type="AlphaFoldDB" id="A0A6A6T8W4"/>
<protein>
    <recommendedName>
        <fullName evidence="1">N-acetyltransferase domain-containing protein</fullName>
    </recommendedName>
</protein>
<dbReference type="PROSITE" id="PS51186">
    <property type="entry name" value="GNAT"/>
    <property type="match status" value="1"/>
</dbReference>
<feature type="domain" description="N-acetyltransferase" evidence="1">
    <location>
        <begin position="24"/>
        <end position="218"/>
    </location>
</feature>